<evidence type="ECO:0008006" key="2">
    <source>
        <dbReference type="Google" id="ProtNLM"/>
    </source>
</evidence>
<name>A0AAU7EZP5_9PSED</name>
<gene>
    <name evidence="1" type="ORF">ABHN08_01660</name>
</gene>
<sequence>MISCTKKSAGPPDTREKHVTETFKATVNLNSPFKNNEKQKTYAQRIITRSNFCDHSHGLNNQRTVILKHLSRTLSLLLAFTFSLSASALSLRSEQHPDGTTVLLLTNEASPERAHKLNQDPAVRSALVDFLGYQTGSYTNDNTMIVQQVLEALDSEMATFVDGVPPGRKMITAMDDGNNGLERGALLLDDKGQLLAVGLVNGHCSVKSRDEPLTCNDAPETVLTIFQPEGASEGDADALITWSKQLPPMMALWAESDDPERRAAAQKIAHVEYIVTQPKQGAWTAAQLPSDFPKAMLALLPQRAHLIGAGAHGVFTTPGMEGTPIDGDWDKIAGRPQHEYEVILRTFTEYADVIDFYQQHAKDAEVSGNERKALVEGRIDGGTYKIEIANRKEAGTVITFSAWRQEV</sequence>
<accession>A0AAU7EZP5</accession>
<evidence type="ECO:0000313" key="1">
    <source>
        <dbReference type="EMBL" id="XBL96698.1"/>
    </source>
</evidence>
<proteinExistence type="predicted"/>
<dbReference type="AlphaFoldDB" id="A0AAU7EZP5"/>
<organism evidence="1">
    <name type="scientific">Pseudomonas iranensis</name>
    <dbReference type="NCBI Taxonomy" id="2745503"/>
    <lineage>
        <taxon>Bacteria</taxon>
        <taxon>Pseudomonadati</taxon>
        <taxon>Pseudomonadota</taxon>
        <taxon>Gammaproteobacteria</taxon>
        <taxon>Pseudomonadales</taxon>
        <taxon>Pseudomonadaceae</taxon>
        <taxon>Pseudomonas</taxon>
    </lineage>
</organism>
<reference evidence="1" key="1">
    <citation type="submission" date="2024-05" db="EMBL/GenBank/DDBJ databases">
        <title>Draft genome sequence of Pseudomonas iranensis M7D1.</title>
        <authorList>
            <person name="Miller S.L."/>
            <person name="Nsubuga A."/>
            <person name="Lu N."/>
            <person name="King J."/>
            <person name="Shears P."/>
            <person name="Lawson P.A."/>
        </authorList>
    </citation>
    <scope>NUCLEOTIDE SEQUENCE</scope>
    <source>
        <strain evidence="1">M7D1</strain>
    </source>
</reference>
<protein>
    <recommendedName>
        <fullName evidence="2">Lipoprotein</fullName>
    </recommendedName>
</protein>
<dbReference type="EMBL" id="CP157354">
    <property type="protein sequence ID" value="XBL96698.1"/>
    <property type="molecule type" value="Genomic_DNA"/>
</dbReference>